<keyword evidence="6" id="KW-0012">Acyltransferase</keyword>
<dbReference type="SUPFAM" id="SSF53901">
    <property type="entry name" value="Thiolase-like"/>
    <property type="match status" value="1"/>
</dbReference>
<evidence type="ECO:0000256" key="3">
    <source>
        <dbReference type="ARBA" id="ARBA00011738"/>
    </source>
</evidence>
<keyword evidence="4" id="KW-0808">Transferase</keyword>
<dbReference type="STRING" id="1440774.Y900_026155"/>
<feature type="domain" description="Chalcone/stilbene synthase N-terminal" evidence="8">
    <location>
        <begin position="88"/>
        <end position="214"/>
    </location>
</feature>
<evidence type="ECO:0000313" key="10">
    <source>
        <dbReference type="EMBL" id="KDF02325.1"/>
    </source>
</evidence>
<dbReference type="InterPro" id="IPR012328">
    <property type="entry name" value="Chalcone/stilbene_synt_C"/>
</dbReference>
<dbReference type="InterPro" id="IPR001099">
    <property type="entry name" value="Chalcone/stilbene_synt_N"/>
</dbReference>
<evidence type="ECO:0000256" key="1">
    <source>
        <dbReference type="ARBA" id="ARBA00005194"/>
    </source>
</evidence>
<dbReference type="PANTHER" id="PTHR11877:SF99">
    <property type="entry name" value="1,3,6,8-TETRAHYDROXYNAPHTHALENE SYNTHASE"/>
    <property type="match status" value="1"/>
</dbReference>
<dbReference type="InterPro" id="IPR011141">
    <property type="entry name" value="Polyketide_synthase_type-III"/>
</dbReference>
<protein>
    <submittedName>
        <fullName evidence="10">Stilbene synthase</fullName>
    </submittedName>
</protein>
<reference evidence="10" key="1">
    <citation type="submission" date="2014-05" db="EMBL/GenBank/DDBJ databases">
        <title>Genome sequence of Mycobacterium aromaticivorans strain JS19b1T (= DSM 45407T).</title>
        <authorList>
            <person name="Kwak Y."/>
            <person name="Park G.-S."/>
            <person name="Li Q.X."/>
            <person name="Lee S.-E."/>
            <person name="Shin J.-H."/>
        </authorList>
    </citation>
    <scope>NUCLEOTIDE SEQUENCE [LARGE SCALE GENOMIC DNA]</scope>
    <source>
        <strain evidence="10">JS19b1</strain>
    </source>
</reference>
<dbReference type="Proteomes" id="UP000022835">
    <property type="component" value="Unassembled WGS sequence"/>
</dbReference>
<dbReference type="AlphaFoldDB" id="A0A064CP76"/>
<dbReference type="OrthoDB" id="9786288at2"/>
<comment type="subunit">
    <text evidence="3">Homodimer.</text>
</comment>
<keyword evidence="11" id="KW-1185">Reference proteome</keyword>
<keyword evidence="5" id="KW-0276">Fatty acid metabolism</keyword>
<gene>
    <name evidence="10" type="ORF">Y900_026155</name>
</gene>
<proteinExistence type="inferred from homology"/>
<dbReference type="EMBL" id="JALN02000001">
    <property type="protein sequence ID" value="KDF02325.1"/>
    <property type="molecule type" value="Genomic_DNA"/>
</dbReference>
<feature type="active site" description="Acyl-thioester intermediate" evidence="7">
    <location>
        <position position="152"/>
    </location>
</feature>
<dbReference type="Gene3D" id="3.40.47.10">
    <property type="match status" value="2"/>
</dbReference>
<comment type="pathway">
    <text evidence="1">Lipid metabolism; fatty acid biosynthesis.</text>
</comment>
<sequence>MTDTIFTESMNPITVRRHGDPRVTGTAVAFTEHRYNQDEVSAQLTSFAEPGFARFAASSGVEYRSLALPLERYSGLTGFTEANAAYLEVAAELGEQAVRRALDAAHVRPDEVDAIVTVSSTGVAVPTIDARIASAVGLRPDVKRIPLFGLGCVAGAAGLARVHDYLRGFPDQVAVLLSVELCSLTLQRDDTSIPALIGVCLFGDGAAAVVAAGADRVPAGLPLHPGPRILATRSRLFADTVDVMGWNVSSSGFQLVMSRDVPKMADDHLRDEVDRFLADQGLATADISTWVCHPGGPKVLDAMHNAIGTPPEALRHSWQSMRDNGNISSASVLDVLDRTVADGPTAGSLGLMLAMGPGFSFELLLLGW</sequence>
<name>A0A064CP76_9MYCO</name>
<evidence type="ECO:0000256" key="6">
    <source>
        <dbReference type="ARBA" id="ARBA00023315"/>
    </source>
</evidence>
<dbReference type="RefSeq" id="WP_081845233.1">
    <property type="nucleotide sequence ID" value="NZ_JALN02000001.1"/>
</dbReference>
<dbReference type="eggNOG" id="COG3424">
    <property type="taxonomic scope" value="Bacteria"/>
</dbReference>
<dbReference type="UniPathway" id="UPA00094"/>
<evidence type="ECO:0000313" key="11">
    <source>
        <dbReference type="Proteomes" id="UP000022835"/>
    </source>
</evidence>
<feature type="domain" description="Chalcone/stilbene synthase C-terminal" evidence="9">
    <location>
        <begin position="236"/>
        <end position="366"/>
    </location>
</feature>
<evidence type="ECO:0000256" key="2">
    <source>
        <dbReference type="ARBA" id="ARBA00005531"/>
    </source>
</evidence>
<dbReference type="InterPro" id="IPR016039">
    <property type="entry name" value="Thiolase-like"/>
</dbReference>
<dbReference type="GO" id="GO:0016747">
    <property type="term" value="F:acyltransferase activity, transferring groups other than amino-acyl groups"/>
    <property type="evidence" value="ECO:0007669"/>
    <property type="project" value="InterPro"/>
</dbReference>
<dbReference type="PANTHER" id="PTHR11877">
    <property type="entry name" value="HYDROXYMETHYLGLUTARYL-COA SYNTHASE"/>
    <property type="match status" value="1"/>
</dbReference>
<evidence type="ECO:0000256" key="4">
    <source>
        <dbReference type="ARBA" id="ARBA00022679"/>
    </source>
</evidence>
<evidence type="ECO:0000259" key="9">
    <source>
        <dbReference type="Pfam" id="PF02797"/>
    </source>
</evidence>
<dbReference type="CDD" id="cd00831">
    <property type="entry name" value="CHS_like"/>
    <property type="match status" value="1"/>
</dbReference>
<dbReference type="Pfam" id="PF02797">
    <property type="entry name" value="Chal_sti_synt_C"/>
    <property type="match status" value="1"/>
</dbReference>
<evidence type="ECO:0000256" key="5">
    <source>
        <dbReference type="ARBA" id="ARBA00022832"/>
    </source>
</evidence>
<organism evidence="10 11">
    <name type="scientific">Mycolicibacterium aromaticivorans JS19b1 = JCM 16368</name>
    <dbReference type="NCBI Taxonomy" id="1440774"/>
    <lineage>
        <taxon>Bacteria</taxon>
        <taxon>Bacillati</taxon>
        <taxon>Actinomycetota</taxon>
        <taxon>Actinomycetes</taxon>
        <taxon>Mycobacteriales</taxon>
        <taxon>Mycobacteriaceae</taxon>
        <taxon>Mycolicibacterium</taxon>
    </lineage>
</organism>
<comment type="similarity">
    <text evidence="2">Belongs to the thiolase-like superfamily. Chalcone/stilbene synthases family.</text>
</comment>
<evidence type="ECO:0000256" key="7">
    <source>
        <dbReference type="PIRSR" id="PIRSR000451-1"/>
    </source>
</evidence>
<dbReference type="Pfam" id="PF00195">
    <property type="entry name" value="Chal_sti_synt_N"/>
    <property type="match status" value="1"/>
</dbReference>
<evidence type="ECO:0000259" key="8">
    <source>
        <dbReference type="Pfam" id="PF00195"/>
    </source>
</evidence>
<dbReference type="PIRSF" id="PIRSF000451">
    <property type="entry name" value="PKS_III"/>
    <property type="match status" value="1"/>
</dbReference>
<keyword evidence="5" id="KW-0443">Lipid metabolism</keyword>
<dbReference type="GO" id="GO:0030639">
    <property type="term" value="P:polyketide biosynthetic process"/>
    <property type="evidence" value="ECO:0007669"/>
    <property type="project" value="TreeGrafter"/>
</dbReference>
<comment type="caution">
    <text evidence="10">The sequence shown here is derived from an EMBL/GenBank/DDBJ whole genome shotgun (WGS) entry which is preliminary data.</text>
</comment>
<dbReference type="GO" id="GO:0006633">
    <property type="term" value="P:fatty acid biosynthetic process"/>
    <property type="evidence" value="ECO:0007669"/>
    <property type="project" value="UniProtKB-UniPathway"/>
</dbReference>
<accession>A0A064CP76</accession>